<proteinExistence type="predicted"/>
<dbReference type="PANTHER" id="PTHR12993">
    <property type="entry name" value="N-ACETYLGLUCOSAMINYL-PHOSPHATIDYLINOSITOL DE-N-ACETYLASE-RELATED"/>
    <property type="match status" value="1"/>
</dbReference>
<protein>
    <recommendedName>
        <fullName evidence="3">Acetylglucosaminylphosphatidylinositol deacetylase</fullName>
    </recommendedName>
</protein>
<evidence type="ECO:0008006" key="3">
    <source>
        <dbReference type="Google" id="ProtNLM"/>
    </source>
</evidence>
<sequence length="252" mass="27739">MDTVNDRAIIGLGTPERDWQAWPALAALPRERLSSLVAPGQRAVVVAPHPDDEVLGFAGMLIQLARLGRDISLVAVTDGGASHPGSTRWSPPALREARREETRRALLALGVDAEVHRLGLDDGEVTAQADELRDRLRAHLQPGDVVFTTWRKDGHPDHEATGDAVAAVCEAQGCTLYEVPIWTWHWASVDDPRVPWARACAIDLSEEQLERKRQAVALFTSQLQPDDSTGQAPILPPNVLARLLRDFEVLFR</sequence>
<evidence type="ECO:0000313" key="2">
    <source>
        <dbReference type="Proteomes" id="UP000077875"/>
    </source>
</evidence>
<dbReference type="SUPFAM" id="SSF102588">
    <property type="entry name" value="LmbE-like"/>
    <property type="match status" value="1"/>
</dbReference>
<dbReference type="Pfam" id="PF02585">
    <property type="entry name" value="PIG-L"/>
    <property type="match status" value="1"/>
</dbReference>
<gene>
    <name evidence="1" type="ORF">A5892_07755</name>
</gene>
<dbReference type="GO" id="GO:0016811">
    <property type="term" value="F:hydrolase activity, acting on carbon-nitrogen (but not peptide) bonds, in linear amides"/>
    <property type="evidence" value="ECO:0007669"/>
    <property type="project" value="TreeGrafter"/>
</dbReference>
<dbReference type="AlphaFoldDB" id="A0A172YDM6"/>
<dbReference type="RefSeq" id="WP_064122323.1">
    <property type="nucleotide sequence ID" value="NZ_CP015243.1"/>
</dbReference>
<reference evidence="1 2" key="1">
    <citation type="submission" date="2016-04" db="EMBL/GenBank/DDBJ databases">
        <title>Complete Genome Sequence of Halotalea alkalilenta IHB B 13600.</title>
        <authorList>
            <person name="Swarnkar M.K."/>
            <person name="Sharma A."/>
            <person name="Kaushal K."/>
            <person name="Soni R."/>
            <person name="Rana S."/>
            <person name="Singh A.K."/>
            <person name="Gulati A."/>
        </authorList>
    </citation>
    <scope>NUCLEOTIDE SEQUENCE [LARGE SCALE GENOMIC DNA]</scope>
    <source>
        <strain evidence="1 2">IHB B 13600</strain>
    </source>
</reference>
<dbReference type="EMBL" id="CP015243">
    <property type="protein sequence ID" value="ANF57371.1"/>
    <property type="molecule type" value="Genomic_DNA"/>
</dbReference>
<dbReference type="STRING" id="376489.A5892_07755"/>
<name>A0A172YDM6_9GAMM</name>
<dbReference type="InterPro" id="IPR024078">
    <property type="entry name" value="LmbE-like_dom_sf"/>
</dbReference>
<dbReference type="Proteomes" id="UP000077875">
    <property type="component" value="Chromosome"/>
</dbReference>
<keyword evidence="2" id="KW-1185">Reference proteome</keyword>
<evidence type="ECO:0000313" key="1">
    <source>
        <dbReference type="EMBL" id="ANF57371.1"/>
    </source>
</evidence>
<accession>A0A172YDM6</accession>
<dbReference type="PANTHER" id="PTHR12993:SF29">
    <property type="entry name" value="BLR3841 PROTEIN"/>
    <property type="match status" value="1"/>
</dbReference>
<dbReference type="InterPro" id="IPR003737">
    <property type="entry name" value="GlcNAc_PI_deacetylase-related"/>
</dbReference>
<dbReference type="Gene3D" id="3.40.50.10320">
    <property type="entry name" value="LmbE-like"/>
    <property type="match status" value="1"/>
</dbReference>
<organism evidence="1 2">
    <name type="scientific">Halotalea alkalilenta</name>
    <dbReference type="NCBI Taxonomy" id="376489"/>
    <lineage>
        <taxon>Bacteria</taxon>
        <taxon>Pseudomonadati</taxon>
        <taxon>Pseudomonadota</taxon>
        <taxon>Gammaproteobacteria</taxon>
        <taxon>Oceanospirillales</taxon>
        <taxon>Halomonadaceae</taxon>
        <taxon>Halotalea</taxon>
    </lineage>
</organism>
<dbReference type="KEGG" id="haa:A5892_07755"/>